<comment type="caution">
    <text evidence="1">The sequence shown here is derived from an EMBL/GenBank/DDBJ whole genome shotgun (WGS) entry which is preliminary data.</text>
</comment>
<dbReference type="EMBL" id="SRLE01000001">
    <property type="protein sequence ID" value="TGD76137.1"/>
    <property type="molecule type" value="Genomic_DNA"/>
</dbReference>
<dbReference type="Gene3D" id="3.10.180.10">
    <property type="entry name" value="2,3-Dihydroxybiphenyl 1,2-Dioxygenase, domain 1"/>
    <property type="match status" value="1"/>
</dbReference>
<dbReference type="InterPro" id="IPR029068">
    <property type="entry name" value="Glyas_Bleomycin-R_OHBP_Dase"/>
</dbReference>
<name>A0A4Z0M9R9_9GAMM</name>
<dbReference type="Pfam" id="PF13669">
    <property type="entry name" value="Glyoxalase_4"/>
    <property type="match status" value="1"/>
</dbReference>
<reference evidence="1 2" key="1">
    <citation type="submission" date="2019-04" db="EMBL/GenBank/DDBJ databases">
        <title>Taxonomy of novel Haliea sp. from mangrove soil of West Coast of India.</title>
        <authorList>
            <person name="Verma A."/>
            <person name="Kumar P."/>
            <person name="Krishnamurthi S."/>
        </authorList>
    </citation>
    <scope>NUCLEOTIDE SEQUENCE [LARGE SCALE GENOMIC DNA]</scope>
    <source>
        <strain evidence="1 2">SAOS-164</strain>
    </source>
</reference>
<evidence type="ECO:0000313" key="2">
    <source>
        <dbReference type="Proteomes" id="UP000298050"/>
    </source>
</evidence>
<dbReference type="Proteomes" id="UP000298050">
    <property type="component" value="Unassembled WGS sequence"/>
</dbReference>
<dbReference type="RefSeq" id="WP_135440714.1">
    <property type="nucleotide sequence ID" value="NZ_SRLE01000001.1"/>
</dbReference>
<keyword evidence="2" id="KW-1185">Reference proteome</keyword>
<proteinExistence type="predicted"/>
<accession>A0A4Z0M9R9</accession>
<dbReference type="SUPFAM" id="SSF54593">
    <property type="entry name" value="Glyoxalase/Bleomycin resistance protein/Dihydroxybiphenyl dioxygenase"/>
    <property type="match status" value="1"/>
</dbReference>
<gene>
    <name evidence="1" type="ORF">E4634_00895</name>
</gene>
<evidence type="ECO:0000313" key="1">
    <source>
        <dbReference type="EMBL" id="TGD76137.1"/>
    </source>
</evidence>
<dbReference type="OrthoDB" id="9792173at2"/>
<dbReference type="AlphaFoldDB" id="A0A4Z0M9R9"/>
<sequence>MSLMPFPERDFMQMCWVVPDLDAAIDHWTRCAGVGPFFVFDKPSYSNAMYRGQPAPDQPFDISAAIAQAGHTQIELICQHDDAPSMFRDLVPAGQAGFHHTALYCEDFDAQLAAYTAAGAEVAFSGIMIDFRTCWVDLSATLGFMVELVEANPTADMIFKQFSDAAANWDGSDPIRRLG</sequence>
<organism evidence="1 2">
    <name type="scientific">Mangrovimicrobium sediminis</name>
    <dbReference type="NCBI Taxonomy" id="2562682"/>
    <lineage>
        <taxon>Bacteria</taxon>
        <taxon>Pseudomonadati</taxon>
        <taxon>Pseudomonadota</taxon>
        <taxon>Gammaproteobacteria</taxon>
        <taxon>Cellvibrionales</taxon>
        <taxon>Halieaceae</taxon>
        <taxon>Mangrovimicrobium</taxon>
    </lineage>
</organism>
<protein>
    <submittedName>
        <fullName evidence="1">VOC family protein</fullName>
    </submittedName>
</protein>